<dbReference type="RefSeq" id="WP_076087092.1">
    <property type="nucleotide sequence ID" value="NZ_CP019070.1"/>
</dbReference>
<keyword evidence="3" id="KW-1185">Reference proteome</keyword>
<name>A0A1P8KMZ1_9BACT</name>
<reference evidence="2 3" key="1">
    <citation type="submission" date="2017-01" db="EMBL/GenBank/DDBJ databases">
        <title>Genome sequencing of Arcobacter sp. LPB0137.</title>
        <authorList>
            <person name="Lee G.-W."/>
            <person name="Yi H."/>
        </authorList>
    </citation>
    <scope>NUCLEOTIDE SEQUENCE [LARGE SCALE GENOMIC DNA]</scope>
    <source>
        <strain evidence="2 3">LPB0137</strain>
    </source>
</reference>
<dbReference type="Proteomes" id="UP000186074">
    <property type="component" value="Chromosome"/>
</dbReference>
<organism evidence="2 3">
    <name type="scientific">Poseidonibacter parvus</name>
    <dbReference type="NCBI Taxonomy" id="1850254"/>
    <lineage>
        <taxon>Bacteria</taxon>
        <taxon>Pseudomonadati</taxon>
        <taxon>Campylobacterota</taxon>
        <taxon>Epsilonproteobacteria</taxon>
        <taxon>Campylobacterales</taxon>
        <taxon>Arcobacteraceae</taxon>
        <taxon>Poseidonibacter</taxon>
    </lineage>
</organism>
<sequence>MKIFIFTLAIATLLFALFVGFQISPIITSIFISPITYLSSFFNEIFIDLPFLAHSFLIMIASLFYLSLFIIIPRLFFKRFINYRHYK</sequence>
<gene>
    <name evidence="2" type="ORF">LPB137_08655</name>
</gene>
<keyword evidence="1" id="KW-1133">Transmembrane helix</keyword>
<feature type="transmembrane region" description="Helical" evidence="1">
    <location>
        <begin position="52"/>
        <end position="77"/>
    </location>
</feature>
<dbReference type="AlphaFoldDB" id="A0A1P8KMZ1"/>
<keyword evidence="1" id="KW-0812">Transmembrane</keyword>
<protein>
    <submittedName>
        <fullName evidence="2">Uncharacterized protein</fullName>
    </submittedName>
</protein>
<keyword evidence="1" id="KW-0472">Membrane</keyword>
<proteinExistence type="predicted"/>
<evidence type="ECO:0000256" key="1">
    <source>
        <dbReference type="SAM" id="Phobius"/>
    </source>
</evidence>
<dbReference type="KEGG" id="alp:LPB137_08655"/>
<evidence type="ECO:0000313" key="3">
    <source>
        <dbReference type="Proteomes" id="UP000186074"/>
    </source>
</evidence>
<evidence type="ECO:0000313" key="2">
    <source>
        <dbReference type="EMBL" id="APW65921.1"/>
    </source>
</evidence>
<dbReference type="EMBL" id="CP019070">
    <property type="protein sequence ID" value="APW65921.1"/>
    <property type="molecule type" value="Genomic_DNA"/>
</dbReference>
<accession>A0A1P8KMZ1</accession>